<evidence type="ECO:0000256" key="2">
    <source>
        <dbReference type="SAM" id="Phobius"/>
    </source>
</evidence>
<gene>
    <name evidence="3" type="ORF">H0185_17660</name>
</gene>
<feature type="transmembrane region" description="Helical" evidence="2">
    <location>
        <begin position="124"/>
        <end position="143"/>
    </location>
</feature>
<evidence type="ECO:0000256" key="1">
    <source>
        <dbReference type="SAM" id="MobiDB-lite"/>
    </source>
</evidence>
<feature type="transmembrane region" description="Helical" evidence="2">
    <location>
        <begin position="83"/>
        <end position="103"/>
    </location>
</feature>
<protein>
    <submittedName>
        <fullName evidence="3">Uncharacterized protein</fullName>
    </submittedName>
</protein>
<accession>A0ABS7K8K3</accession>
<reference evidence="3 4" key="1">
    <citation type="submission" date="2020-07" db="EMBL/GenBank/DDBJ databases">
        <title>Fungal Genomes of the International Space Station.</title>
        <authorList>
            <person name="Seuylemezian A."/>
            <person name="Singh N.K."/>
            <person name="Wood J."/>
            <person name="Venkateswaran K."/>
        </authorList>
    </citation>
    <scope>NUCLEOTIDE SEQUENCE [LARGE SCALE GENOMIC DNA]</scope>
    <source>
        <strain evidence="3 4">PL-B2</strain>
    </source>
</reference>
<comment type="caution">
    <text evidence="3">The sequence shown here is derived from an EMBL/GenBank/DDBJ whole genome shotgun (WGS) entry which is preliminary data.</text>
</comment>
<feature type="transmembrane region" description="Helical" evidence="2">
    <location>
        <begin position="149"/>
        <end position="172"/>
    </location>
</feature>
<feature type="region of interest" description="Disordered" evidence="1">
    <location>
        <begin position="179"/>
        <end position="198"/>
    </location>
</feature>
<name>A0ABS7K8K3_9BACI</name>
<evidence type="ECO:0000313" key="4">
    <source>
        <dbReference type="Proteomes" id="UP000769780"/>
    </source>
</evidence>
<keyword evidence="2" id="KW-1133">Transmembrane helix</keyword>
<dbReference type="EMBL" id="JACWFH010000025">
    <property type="protein sequence ID" value="MBY0098593.1"/>
    <property type="molecule type" value="Genomic_DNA"/>
</dbReference>
<keyword evidence="2" id="KW-0812">Transmembrane</keyword>
<keyword evidence="4" id="KW-1185">Reference proteome</keyword>
<evidence type="ECO:0000313" key="3">
    <source>
        <dbReference type="EMBL" id="MBY0098593.1"/>
    </source>
</evidence>
<dbReference type="RefSeq" id="WP_221874815.1">
    <property type="nucleotide sequence ID" value="NZ_JACWFH010000025.1"/>
</dbReference>
<organism evidence="3 4">
    <name type="scientific">Mesobacillus maritimus</name>
    <dbReference type="NCBI Taxonomy" id="1643336"/>
    <lineage>
        <taxon>Bacteria</taxon>
        <taxon>Bacillati</taxon>
        <taxon>Bacillota</taxon>
        <taxon>Bacilli</taxon>
        <taxon>Bacillales</taxon>
        <taxon>Bacillaceae</taxon>
        <taxon>Mesobacillus</taxon>
    </lineage>
</organism>
<proteinExistence type="predicted"/>
<sequence length="198" mass="22599">MLYEGFRKIFWGFILVFVEIHLMVIDILPDPIGYYLIFSGVHLVNNYFGFNNKGKHVALGLVFLSLPTLFIQNQSVIQMSASSIYLSLIGILNLVLAFYLFQLMVSISKQREDNPLHQRTTTTFIIYMVTMFFLTFLEAFSINMTEGTMMWFIVFSAIFGLVINIFFLALLLKYSKLSDGPSGRGDSAESEPPIRSNN</sequence>
<feature type="transmembrane region" description="Helical" evidence="2">
    <location>
        <begin position="9"/>
        <end position="28"/>
    </location>
</feature>
<feature type="transmembrane region" description="Helical" evidence="2">
    <location>
        <begin position="57"/>
        <end position="77"/>
    </location>
</feature>
<dbReference type="Proteomes" id="UP000769780">
    <property type="component" value="Unassembled WGS sequence"/>
</dbReference>
<keyword evidence="2" id="KW-0472">Membrane</keyword>